<dbReference type="Gene3D" id="1.10.10.1320">
    <property type="entry name" value="Anti-sigma factor, zinc-finger domain"/>
    <property type="match status" value="1"/>
</dbReference>
<reference evidence="4 5" key="1">
    <citation type="submission" date="2018-05" db="EMBL/GenBank/DDBJ databases">
        <title>Evolution of GPA BGCs.</title>
        <authorList>
            <person name="Waglechner N."/>
            <person name="Wright G.D."/>
        </authorList>
    </citation>
    <scope>NUCLEOTIDE SEQUENCE [LARGE SCALE GENOMIC DNA]</scope>
    <source>
        <strain evidence="4 5">DSM 5908</strain>
    </source>
</reference>
<dbReference type="InterPro" id="IPR027383">
    <property type="entry name" value="Znf_put"/>
</dbReference>
<evidence type="ECO:0000256" key="2">
    <source>
        <dbReference type="ARBA" id="ARBA00023163"/>
    </source>
</evidence>
<comment type="caution">
    <text evidence="4">The sequence shown here is derived from an EMBL/GenBank/DDBJ whole genome shotgun (WGS) entry which is preliminary data.</text>
</comment>
<sequence length="76" mass="8200">MTCEEFAELVTAFLVGALGPAAEARFVEHLALCEGCEIHLAQFRITIAELGALLAESLSADIRGTVLDAFRDQHAR</sequence>
<keyword evidence="1" id="KW-0805">Transcription regulation</keyword>
<dbReference type="EMBL" id="QHHU01000065">
    <property type="protein sequence ID" value="RSM37768.1"/>
    <property type="molecule type" value="Genomic_DNA"/>
</dbReference>
<name>A0A428W3W3_AMYBA</name>
<dbReference type="Proteomes" id="UP000286716">
    <property type="component" value="Unassembled WGS sequence"/>
</dbReference>
<dbReference type="Pfam" id="PF13490">
    <property type="entry name" value="zf-HC2"/>
    <property type="match status" value="1"/>
</dbReference>
<protein>
    <submittedName>
        <fullName evidence="4">Zf-HC2 domain-containing protein</fullName>
    </submittedName>
</protein>
<keyword evidence="2" id="KW-0804">Transcription</keyword>
<dbReference type="InterPro" id="IPR041916">
    <property type="entry name" value="Anti_sigma_zinc_sf"/>
</dbReference>
<keyword evidence="5" id="KW-1185">Reference proteome</keyword>
<dbReference type="AlphaFoldDB" id="A0A428W3W3"/>
<gene>
    <name evidence="4" type="ORF">DMA12_35535</name>
</gene>
<accession>A0A428W3W3</accession>
<proteinExistence type="predicted"/>
<dbReference type="OrthoDB" id="129419at2"/>
<evidence type="ECO:0000313" key="4">
    <source>
        <dbReference type="EMBL" id="RSM37768.1"/>
    </source>
</evidence>
<organism evidence="4 5">
    <name type="scientific">Amycolatopsis balhimycina DSM 5908</name>
    <dbReference type="NCBI Taxonomy" id="1081091"/>
    <lineage>
        <taxon>Bacteria</taxon>
        <taxon>Bacillati</taxon>
        <taxon>Actinomycetota</taxon>
        <taxon>Actinomycetes</taxon>
        <taxon>Pseudonocardiales</taxon>
        <taxon>Pseudonocardiaceae</taxon>
        <taxon>Amycolatopsis</taxon>
    </lineage>
</organism>
<evidence type="ECO:0000256" key="1">
    <source>
        <dbReference type="ARBA" id="ARBA00023015"/>
    </source>
</evidence>
<feature type="domain" description="Putative zinc-finger" evidence="3">
    <location>
        <begin position="3"/>
        <end position="36"/>
    </location>
</feature>
<dbReference type="RefSeq" id="WP_020639156.1">
    <property type="nucleotide sequence ID" value="NZ_QHHU01000065.1"/>
</dbReference>
<evidence type="ECO:0000259" key="3">
    <source>
        <dbReference type="Pfam" id="PF13490"/>
    </source>
</evidence>
<evidence type="ECO:0000313" key="5">
    <source>
        <dbReference type="Proteomes" id="UP000286716"/>
    </source>
</evidence>